<protein>
    <recommendedName>
        <fullName evidence="5">Histidine kinase</fullName>
    </recommendedName>
</protein>
<comment type="caution">
    <text evidence="3">The sequence shown here is derived from an EMBL/GenBank/DDBJ whole genome shotgun (WGS) entry which is preliminary data.</text>
</comment>
<sequence length="145" mass="14538">MSGGAPEPTGHGAQEPTGHGVPTPRAMLIVVIVLGLQALVLLGTAVSFIVTAIGAGALATSLIGLAVMFVVFAAGLVAAARGSWLLHRWARPAAIAFELLVIVFGISVIGGSLGLGLGCLITALAVIVGYFTPPVVDAYNRALEA</sequence>
<keyword evidence="2" id="KW-0472">Membrane</keyword>
<evidence type="ECO:0000313" key="4">
    <source>
        <dbReference type="Proteomes" id="UP001498935"/>
    </source>
</evidence>
<accession>A0ABP9TZM3</accession>
<dbReference type="EMBL" id="BAABNP010000002">
    <property type="protein sequence ID" value="GAA5339368.1"/>
    <property type="molecule type" value="Genomic_DNA"/>
</dbReference>
<evidence type="ECO:0008006" key="5">
    <source>
        <dbReference type="Google" id="ProtNLM"/>
    </source>
</evidence>
<keyword evidence="2" id="KW-0812">Transmembrane</keyword>
<feature type="transmembrane region" description="Helical" evidence="2">
    <location>
        <begin position="56"/>
        <end position="78"/>
    </location>
</feature>
<organism evidence="3 4">
    <name type="scientific">Brevibacterium ammoniilyticum</name>
    <dbReference type="NCBI Taxonomy" id="1046555"/>
    <lineage>
        <taxon>Bacteria</taxon>
        <taxon>Bacillati</taxon>
        <taxon>Actinomycetota</taxon>
        <taxon>Actinomycetes</taxon>
        <taxon>Micrococcales</taxon>
        <taxon>Brevibacteriaceae</taxon>
        <taxon>Brevibacterium</taxon>
    </lineage>
</organism>
<reference evidence="3 4" key="1">
    <citation type="submission" date="2024-02" db="EMBL/GenBank/DDBJ databases">
        <title>Characterization of antibiotic resistant novel bacterial strains and their environmental applications.</title>
        <authorList>
            <person name="Manzoor S."/>
            <person name="Abbas S."/>
            <person name="Arshad M."/>
            <person name="Li W.J."/>
            <person name="Ahmed I."/>
        </authorList>
    </citation>
    <scope>NUCLEOTIDE SEQUENCE [LARGE SCALE GENOMIC DNA]</scope>
    <source>
        <strain evidence="3 4">KACC 15558</strain>
    </source>
</reference>
<keyword evidence="4" id="KW-1185">Reference proteome</keyword>
<evidence type="ECO:0000256" key="1">
    <source>
        <dbReference type="SAM" id="MobiDB-lite"/>
    </source>
</evidence>
<evidence type="ECO:0000256" key="2">
    <source>
        <dbReference type="SAM" id="Phobius"/>
    </source>
</evidence>
<name>A0ABP9TZM3_9MICO</name>
<gene>
    <name evidence="3" type="ORF">KACC15558_04080</name>
</gene>
<feature type="transmembrane region" description="Helical" evidence="2">
    <location>
        <begin position="26"/>
        <end position="50"/>
    </location>
</feature>
<evidence type="ECO:0000313" key="3">
    <source>
        <dbReference type="EMBL" id="GAA5339368.1"/>
    </source>
</evidence>
<dbReference type="Proteomes" id="UP001498935">
    <property type="component" value="Unassembled WGS sequence"/>
</dbReference>
<keyword evidence="2" id="KW-1133">Transmembrane helix</keyword>
<proteinExistence type="predicted"/>
<feature type="transmembrane region" description="Helical" evidence="2">
    <location>
        <begin position="99"/>
        <end position="131"/>
    </location>
</feature>
<feature type="region of interest" description="Disordered" evidence="1">
    <location>
        <begin position="1"/>
        <end position="20"/>
    </location>
</feature>